<evidence type="ECO:0000256" key="1">
    <source>
        <dbReference type="SAM" id="MobiDB-lite"/>
    </source>
</evidence>
<gene>
    <name evidence="2" type="ORF">P7K49_007297</name>
</gene>
<organism evidence="2 3">
    <name type="scientific">Saguinus oedipus</name>
    <name type="common">Cotton-top tamarin</name>
    <name type="synonym">Oedipomidas oedipus</name>
    <dbReference type="NCBI Taxonomy" id="9490"/>
    <lineage>
        <taxon>Eukaryota</taxon>
        <taxon>Metazoa</taxon>
        <taxon>Chordata</taxon>
        <taxon>Craniata</taxon>
        <taxon>Vertebrata</taxon>
        <taxon>Euteleostomi</taxon>
        <taxon>Mammalia</taxon>
        <taxon>Eutheria</taxon>
        <taxon>Euarchontoglires</taxon>
        <taxon>Primates</taxon>
        <taxon>Haplorrhini</taxon>
        <taxon>Platyrrhini</taxon>
        <taxon>Cebidae</taxon>
        <taxon>Callitrichinae</taxon>
        <taxon>Saguinus</taxon>
    </lineage>
</organism>
<accession>A0ABQ9VV61</accession>
<dbReference type="EMBL" id="JASSZA010000004">
    <property type="protein sequence ID" value="KAK2113031.1"/>
    <property type="molecule type" value="Genomic_DNA"/>
</dbReference>
<name>A0ABQ9VV61_SAGOE</name>
<evidence type="ECO:0000313" key="3">
    <source>
        <dbReference type="Proteomes" id="UP001266305"/>
    </source>
</evidence>
<feature type="compositionally biased region" description="Basic and acidic residues" evidence="1">
    <location>
        <begin position="53"/>
        <end position="69"/>
    </location>
</feature>
<sequence>MSRSSGNPAAAIVIQGAYPQPGRPGWRLSRPEITGNSTSNPQKSKKRCQTTITDERRKGKTDPRKDSKRTFLANPLKYQT</sequence>
<protein>
    <submittedName>
        <fullName evidence="2">Uncharacterized protein</fullName>
    </submittedName>
</protein>
<feature type="region of interest" description="Disordered" evidence="1">
    <location>
        <begin position="1"/>
        <end position="80"/>
    </location>
</feature>
<comment type="caution">
    <text evidence="2">The sequence shown here is derived from an EMBL/GenBank/DDBJ whole genome shotgun (WGS) entry which is preliminary data.</text>
</comment>
<proteinExistence type="predicted"/>
<evidence type="ECO:0000313" key="2">
    <source>
        <dbReference type="EMBL" id="KAK2113031.1"/>
    </source>
</evidence>
<reference evidence="2 3" key="1">
    <citation type="submission" date="2023-05" db="EMBL/GenBank/DDBJ databases">
        <title>B98-5 Cell Line De Novo Hybrid Assembly: An Optical Mapping Approach.</title>
        <authorList>
            <person name="Kananen K."/>
            <person name="Auerbach J.A."/>
            <person name="Kautto E."/>
            <person name="Blachly J.S."/>
        </authorList>
    </citation>
    <scope>NUCLEOTIDE SEQUENCE [LARGE SCALE GENOMIC DNA]</scope>
    <source>
        <strain evidence="2">B95-8</strain>
        <tissue evidence="2">Cell line</tissue>
    </source>
</reference>
<keyword evidence="3" id="KW-1185">Reference proteome</keyword>
<dbReference type="Proteomes" id="UP001266305">
    <property type="component" value="Unassembled WGS sequence"/>
</dbReference>